<dbReference type="PANTHER" id="PTHR47926:SF367">
    <property type="entry name" value="DYW DOMAIN-CONTAINING PROTEIN"/>
    <property type="match status" value="1"/>
</dbReference>
<accession>A0AAN9S3Y6</accession>
<dbReference type="FunFam" id="1.25.40.10:FF:000242">
    <property type="entry name" value="Pentatricopeptide repeat-containing protein"/>
    <property type="match status" value="1"/>
</dbReference>
<keyword evidence="4" id="KW-1185">Reference proteome</keyword>
<dbReference type="InterPro" id="IPR046960">
    <property type="entry name" value="PPR_At4g14850-like_plant"/>
</dbReference>
<dbReference type="EMBL" id="JAYMYS010000007">
    <property type="protein sequence ID" value="KAK7387279.1"/>
    <property type="molecule type" value="Genomic_DNA"/>
</dbReference>
<dbReference type="InterPro" id="IPR011990">
    <property type="entry name" value="TPR-like_helical_dom_sf"/>
</dbReference>
<sequence>MLNKRKGLVWNSEPSLLGCLPQRASVQHIKQSHAHVVVWGHNGGVTGHLLSLLSLSSVVPFPLKYSLSLFKSLPFPTVFAFNSLIRCHARANSKPSFSLSLYSSMRLRFLNPNQHTFTFLLHACTKNPNPNTNPGVQIHAHVIKFGYSCHVFVRNALIHLYCNSSSVPSAQRVFQEDTLCADVVTWNSMLAGAVRHRHIRLAENMFDEMPERDVVSWSTMIMGYVQNGLLQDGFQCFRAMRDKGVRPNEAILVTLLSVSAQLGLLFYGRFVHSTIEVLRFPMTVHIRTALVDMYAKCGCIGNARILFDGMLKKDVWTWNVMICGLASHDHVKEALELFQRFIDEGFRPMNVTFVGVLNACSRAGLVGAGKHYFKLMVDGYGIQPEMEHYGCMVDLLARAGLVNDAVQLIEEMTVAPDPVMWATLLDACKLHGYMEMGEKIGKKLIELDPTHDGHYVQLAGIYAKARKWEDVVRIRELMNERIASKVAGWSLIEVQSRVHRFVAGDRVHECSSDIYKMLETIGLKMTEAGLLTEIF</sequence>
<dbReference type="GO" id="GO:0009451">
    <property type="term" value="P:RNA modification"/>
    <property type="evidence" value="ECO:0007669"/>
    <property type="project" value="InterPro"/>
</dbReference>
<protein>
    <submittedName>
        <fullName evidence="3">Uncharacterized protein</fullName>
    </submittedName>
</protein>
<dbReference type="Gene3D" id="1.25.40.10">
    <property type="entry name" value="Tetratricopeptide repeat domain"/>
    <property type="match status" value="3"/>
</dbReference>
<feature type="repeat" description="PPR" evidence="2">
    <location>
        <begin position="314"/>
        <end position="348"/>
    </location>
</feature>
<dbReference type="PROSITE" id="PS51375">
    <property type="entry name" value="PPR"/>
    <property type="match status" value="3"/>
</dbReference>
<feature type="repeat" description="PPR" evidence="2">
    <location>
        <begin position="213"/>
        <end position="247"/>
    </location>
</feature>
<dbReference type="InterPro" id="IPR046848">
    <property type="entry name" value="E_motif"/>
</dbReference>
<evidence type="ECO:0000256" key="2">
    <source>
        <dbReference type="PROSITE-ProRule" id="PRU00708"/>
    </source>
</evidence>
<dbReference type="Pfam" id="PF20431">
    <property type="entry name" value="E_motif"/>
    <property type="match status" value="1"/>
</dbReference>
<gene>
    <name evidence="3" type="ORF">VNO78_27956</name>
</gene>
<reference evidence="3 4" key="1">
    <citation type="submission" date="2024-01" db="EMBL/GenBank/DDBJ databases">
        <title>The genomes of 5 underutilized Papilionoideae crops provide insights into root nodulation and disease resistanc.</title>
        <authorList>
            <person name="Jiang F."/>
        </authorList>
    </citation>
    <scope>NUCLEOTIDE SEQUENCE [LARGE SCALE GENOMIC DNA]</scope>
    <source>
        <strain evidence="3">DUOXIRENSHENG_FW03</strain>
        <tissue evidence="3">Leaves</tissue>
    </source>
</reference>
<dbReference type="InterPro" id="IPR002885">
    <property type="entry name" value="PPR_rpt"/>
</dbReference>
<dbReference type="Pfam" id="PF01535">
    <property type="entry name" value="PPR"/>
    <property type="match status" value="1"/>
</dbReference>
<comment type="caution">
    <text evidence="3">The sequence shown here is derived from an EMBL/GenBank/DDBJ whole genome shotgun (WGS) entry which is preliminary data.</text>
</comment>
<dbReference type="GO" id="GO:0003723">
    <property type="term" value="F:RNA binding"/>
    <property type="evidence" value="ECO:0007669"/>
    <property type="project" value="InterPro"/>
</dbReference>
<dbReference type="Pfam" id="PF13041">
    <property type="entry name" value="PPR_2"/>
    <property type="match status" value="2"/>
</dbReference>
<keyword evidence="1" id="KW-0677">Repeat</keyword>
<dbReference type="Proteomes" id="UP001386955">
    <property type="component" value="Unassembled WGS sequence"/>
</dbReference>
<feature type="repeat" description="PPR" evidence="2">
    <location>
        <begin position="182"/>
        <end position="212"/>
    </location>
</feature>
<dbReference type="AlphaFoldDB" id="A0AAN9S3Y6"/>
<evidence type="ECO:0000256" key="1">
    <source>
        <dbReference type="ARBA" id="ARBA00022737"/>
    </source>
</evidence>
<dbReference type="PANTHER" id="PTHR47926">
    <property type="entry name" value="PENTATRICOPEPTIDE REPEAT-CONTAINING PROTEIN"/>
    <property type="match status" value="1"/>
</dbReference>
<dbReference type="NCBIfam" id="TIGR00756">
    <property type="entry name" value="PPR"/>
    <property type="match status" value="3"/>
</dbReference>
<proteinExistence type="predicted"/>
<name>A0AAN9S3Y6_PSOTE</name>
<evidence type="ECO:0000313" key="3">
    <source>
        <dbReference type="EMBL" id="KAK7387279.1"/>
    </source>
</evidence>
<organism evidence="3 4">
    <name type="scientific">Psophocarpus tetragonolobus</name>
    <name type="common">Winged bean</name>
    <name type="synonym">Dolichos tetragonolobus</name>
    <dbReference type="NCBI Taxonomy" id="3891"/>
    <lineage>
        <taxon>Eukaryota</taxon>
        <taxon>Viridiplantae</taxon>
        <taxon>Streptophyta</taxon>
        <taxon>Embryophyta</taxon>
        <taxon>Tracheophyta</taxon>
        <taxon>Spermatophyta</taxon>
        <taxon>Magnoliopsida</taxon>
        <taxon>eudicotyledons</taxon>
        <taxon>Gunneridae</taxon>
        <taxon>Pentapetalae</taxon>
        <taxon>rosids</taxon>
        <taxon>fabids</taxon>
        <taxon>Fabales</taxon>
        <taxon>Fabaceae</taxon>
        <taxon>Papilionoideae</taxon>
        <taxon>50 kb inversion clade</taxon>
        <taxon>NPAAA clade</taxon>
        <taxon>indigoferoid/millettioid clade</taxon>
        <taxon>Phaseoleae</taxon>
        <taxon>Psophocarpus</taxon>
    </lineage>
</organism>
<evidence type="ECO:0000313" key="4">
    <source>
        <dbReference type="Proteomes" id="UP001386955"/>
    </source>
</evidence>